<dbReference type="Gene3D" id="3.40.190.290">
    <property type="match status" value="1"/>
</dbReference>
<dbReference type="PROSITE" id="PS50931">
    <property type="entry name" value="HTH_LYSR"/>
    <property type="match status" value="1"/>
</dbReference>
<dbReference type="PANTHER" id="PTHR30537:SF5">
    <property type="entry name" value="HTH-TYPE TRANSCRIPTIONAL ACTIVATOR TTDR-RELATED"/>
    <property type="match status" value="1"/>
</dbReference>
<dbReference type="OrthoDB" id="8885940at2"/>
<feature type="domain" description="HTH lysR-type" evidence="5">
    <location>
        <begin position="1"/>
        <end position="60"/>
    </location>
</feature>
<sequence length="301" mass="33131">MNNKLNAINTFVRVAEAGSFSAAARQTGMKQSAVSQQIAALEEELGVVLLHRTTRAMALTEQGERYLQQMRPLLAAMQEAESQLRSQQLALQGNVHIQLPSGLGQLFLPHLLALQQRHPQLHLTIALDDRIAELVSEGVDVALRLSETPPDRFAARVLARIETPLFAAPERVRETPITTLAQLASHPHVRFSAIPKDAPLRLISDSKAVTLAVDTVFRANSSEGLLQALQANIGVGGMQLPLVAKALKAGSLRRIVPEYRLPDRFLYAVFPDARFIPLRVRHIVELIEQVLSELIQVADQS</sequence>
<dbReference type="FunFam" id="1.10.10.10:FF:000001">
    <property type="entry name" value="LysR family transcriptional regulator"/>
    <property type="match status" value="1"/>
</dbReference>
<dbReference type="SUPFAM" id="SSF46785">
    <property type="entry name" value="Winged helix' DNA-binding domain"/>
    <property type="match status" value="1"/>
</dbReference>
<organism evidence="6 7">
    <name type="scientific">Candidatus Pantoea floridensis</name>
    <dbReference type="NCBI Taxonomy" id="1938870"/>
    <lineage>
        <taxon>Bacteria</taxon>
        <taxon>Pseudomonadati</taxon>
        <taxon>Pseudomonadota</taxon>
        <taxon>Gammaproteobacteria</taxon>
        <taxon>Enterobacterales</taxon>
        <taxon>Erwiniaceae</taxon>
        <taxon>Pantoea</taxon>
    </lineage>
</organism>
<evidence type="ECO:0000259" key="5">
    <source>
        <dbReference type="PROSITE" id="PS50931"/>
    </source>
</evidence>
<proteinExistence type="inferred from homology"/>
<evidence type="ECO:0000256" key="2">
    <source>
        <dbReference type="ARBA" id="ARBA00023015"/>
    </source>
</evidence>
<dbReference type="InterPro" id="IPR000847">
    <property type="entry name" value="LysR_HTH_N"/>
</dbReference>
<keyword evidence="7" id="KW-1185">Reference proteome</keyword>
<dbReference type="InterPro" id="IPR058163">
    <property type="entry name" value="LysR-type_TF_proteobact-type"/>
</dbReference>
<keyword evidence="4" id="KW-0804">Transcription</keyword>
<dbReference type="Gene3D" id="1.10.10.10">
    <property type="entry name" value="Winged helix-like DNA-binding domain superfamily/Winged helix DNA-binding domain"/>
    <property type="match status" value="1"/>
</dbReference>
<dbReference type="AlphaFoldDB" id="A0A286DMP0"/>
<evidence type="ECO:0000313" key="7">
    <source>
        <dbReference type="Proteomes" id="UP000219271"/>
    </source>
</evidence>
<accession>A0A286DMP0</accession>
<keyword evidence="3 6" id="KW-0238">DNA-binding</keyword>
<protein>
    <submittedName>
        <fullName evidence="6">DNA-binding transcriptional regulator, LysR family</fullName>
    </submittedName>
</protein>
<reference evidence="7" key="1">
    <citation type="submission" date="2017-09" db="EMBL/GenBank/DDBJ databases">
        <authorList>
            <person name="Varghese N."/>
            <person name="Submissions S."/>
        </authorList>
    </citation>
    <scope>NUCLEOTIDE SEQUENCE [LARGE SCALE GENOMIC DNA]</scope>
    <source>
        <strain evidence="7">JKS000234</strain>
    </source>
</reference>
<dbReference type="Proteomes" id="UP000219271">
    <property type="component" value="Unassembled WGS sequence"/>
</dbReference>
<dbReference type="PRINTS" id="PR00039">
    <property type="entry name" value="HTHLYSR"/>
</dbReference>
<comment type="similarity">
    <text evidence="1">Belongs to the LysR transcriptional regulatory family.</text>
</comment>
<dbReference type="InterPro" id="IPR036388">
    <property type="entry name" value="WH-like_DNA-bd_sf"/>
</dbReference>
<dbReference type="Pfam" id="PF03466">
    <property type="entry name" value="LysR_substrate"/>
    <property type="match status" value="1"/>
</dbReference>
<dbReference type="SUPFAM" id="SSF53850">
    <property type="entry name" value="Periplasmic binding protein-like II"/>
    <property type="match status" value="1"/>
</dbReference>
<keyword evidence="2" id="KW-0805">Transcription regulation</keyword>
<dbReference type="RefSeq" id="WP_097097950.1">
    <property type="nucleotide sequence ID" value="NZ_OCMY01000002.1"/>
</dbReference>
<dbReference type="Pfam" id="PF00126">
    <property type="entry name" value="HTH_1"/>
    <property type="match status" value="1"/>
</dbReference>
<evidence type="ECO:0000256" key="3">
    <source>
        <dbReference type="ARBA" id="ARBA00023125"/>
    </source>
</evidence>
<gene>
    <name evidence="6" type="ORF">SAMN06273570_4487</name>
</gene>
<dbReference type="InterPro" id="IPR036390">
    <property type="entry name" value="WH_DNA-bd_sf"/>
</dbReference>
<evidence type="ECO:0000256" key="1">
    <source>
        <dbReference type="ARBA" id="ARBA00009437"/>
    </source>
</evidence>
<dbReference type="EMBL" id="OCMY01000002">
    <property type="protein sequence ID" value="SOD59891.1"/>
    <property type="molecule type" value="Genomic_DNA"/>
</dbReference>
<dbReference type="PANTHER" id="PTHR30537">
    <property type="entry name" value="HTH-TYPE TRANSCRIPTIONAL REGULATOR"/>
    <property type="match status" value="1"/>
</dbReference>
<dbReference type="GO" id="GO:0003700">
    <property type="term" value="F:DNA-binding transcription factor activity"/>
    <property type="evidence" value="ECO:0007669"/>
    <property type="project" value="InterPro"/>
</dbReference>
<dbReference type="CDD" id="cd08422">
    <property type="entry name" value="PBP2_CrgA_like"/>
    <property type="match status" value="1"/>
</dbReference>
<dbReference type="InterPro" id="IPR005119">
    <property type="entry name" value="LysR_subst-bd"/>
</dbReference>
<evidence type="ECO:0000256" key="4">
    <source>
        <dbReference type="ARBA" id="ARBA00023163"/>
    </source>
</evidence>
<name>A0A286DMP0_9GAMM</name>
<dbReference type="GO" id="GO:0003677">
    <property type="term" value="F:DNA binding"/>
    <property type="evidence" value="ECO:0007669"/>
    <property type="project" value="UniProtKB-KW"/>
</dbReference>
<evidence type="ECO:0000313" key="6">
    <source>
        <dbReference type="EMBL" id="SOD59891.1"/>
    </source>
</evidence>